<evidence type="ECO:0000313" key="2">
    <source>
        <dbReference type="Proteomes" id="UP000183015"/>
    </source>
</evidence>
<keyword evidence="2" id="KW-1185">Reference proteome</keyword>
<reference evidence="2" key="1">
    <citation type="submission" date="2016-10" db="EMBL/GenBank/DDBJ databases">
        <authorList>
            <person name="Varghese N."/>
        </authorList>
    </citation>
    <scope>NUCLEOTIDE SEQUENCE [LARGE SCALE GENOMIC DNA]</scope>
    <source>
        <strain evidence="2">DSM 45096 / BCRC 16803 / CGMCC 4.1857 / CIP 109030 / JCM 12277 / KCTC 19219 / NBRC 100920 / 33214</strain>
    </source>
</reference>
<name>A0A1H7VVI8_STRJI</name>
<gene>
    <name evidence="1" type="ORF">SAMN05414137_11931</name>
</gene>
<dbReference type="OrthoDB" id="8593648at2"/>
<dbReference type="AlphaFoldDB" id="A0A1H7VVI8"/>
<proteinExistence type="predicted"/>
<dbReference type="Proteomes" id="UP000183015">
    <property type="component" value="Unassembled WGS sequence"/>
</dbReference>
<organism evidence="1 2">
    <name type="scientific">Streptacidiphilus jiangxiensis</name>
    <dbReference type="NCBI Taxonomy" id="235985"/>
    <lineage>
        <taxon>Bacteria</taxon>
        <taxon>Bacillati</taxon>
        <taxon>Actinomycetota</taxon>
        <taxon>Actinomycetes</taxon>
        <taxon>Kitasatosporales</taxon>
        <taxon>Streptomycetaceae</taxon>
        <taxon>Streptacidiphilus</taxon>
    </lineage>
</organism>
<dbReference type="STRING" id="235985.SAMN05414137_11931"/>
<protein>
    <submittedName>
        <fullName evidence="1">Uncharacterized protein</fullName>
    </submittedName>
</protein>
<accession>A0A1H7VVI8</accession>
<dbReference type="EMBL" id="FOAZ01000019">
    <property type="protein sequence ID" value="SEM13293.1"/>
    <property type="molecule type" value="Genomic_DNA"/>
</dbReference>
<dbReference type="RefSeq" id="WP_052439378.1">
    <property type="nucleotide sequence ID" value="NZ_BBPN01000047.1"/>
</dbReference>
<sequence>MSFTCHAGRTRDRDLPFGLRVSMFRSCVQLYRPLGFHTTIAFLESRTGSVRRDEDSLLAALQLLEQSRAEWTERKAAYAAVRTAAKRDGQRVPPASLRNANRCDRWHADPRAGALFTAGHWQRTHRPLLDPVDETVVAIDRLVTAHLSPALPQPPAAADEIRHLVEALRRRQTQGAYRDAPKEWFARRDLLTVLHHLAVAQETE</sequence>
<dbReference type="eggNOG" id="ENOG5031TGP">
    <property type="taxonomic scope" value="Bacteria"/>
</dbReference>
<evidence type="ECO:0000313" key="1">
    <source>
        <dbReference type="EMBL" id="SEM13293.1"/>
    </source>
</evidence>